<accession>A0AA37STJ8</accession>
<keyword evidence="1" id="KW-0732">Signal</keyword>
<feature type="domain" description="Beta-lactamase-related" evidence="2">
    <location>
        <begin position="32"/>
        <end position="361"/>
    </location>
</feature>
<proteinExistence type="predicted"/>
<gene>
    <name evidence="4" type="ORF">GCM10007940_45880</name>
</gene>
<protein>
    <submittedName>
        <fullName evidence="4">Serine hydrolase</fullName>
    </submittedName>
</protein>
<dbReference type="GO" id="GO:0016787">
    <property type="term" value="F:hydrolase activity"/>
    <property type="evidence" value="ECO:0007669"/>
    <property type="project" value="UniProtKB-KW"/>
</dbReference>
<sequence>MKLISYLILTSTLVVLASVSSKAQQGQYKEIENYIEEARKSWEIPGLAVALIKDGEVVYKNGFGVKELNKPGRVDENTVFSVASNTKAFTSMAVGILVQQGKLSWDDPVIKHLPDFQMYDPQVTRKVTIRDFLSHKSGLGLWAGDLTWWDSNYDKAEVIRRIRFQKPVADLHEKYIYCNLGYLVVGEVIAKVSGMTYEKFIETQFFDPLGMTRSLMSVSGLPNMENVAVPHSGVNGELVPIAQLNVDNCAPAASVVTSVNDLTHWVQMQLANGTYKSHKILEESIIEETRKPHSIINVSKWSKENLNPYTNFSSYALGWRVFDFRGEYLVEHTGGLDGMLSYVGFIPEENIGVILVTNSDQHDIQNCLPKYLFDRLLGVEENMDWSGKYLKINKANKARRAEEAAKAKASIPVTTPTLALNDYCGEYTSDVYGTAKVYMEDGKLKVSLSAHPGFIGDISHLYYNTFTAKWNHRLWKESNMYFDFNGHGQIINFKMAVRPDWIDTLEYTFKKN</sequence>
<dbReference type="InterPro" id="IPR050491">
    <property type="entry name" value="AmpC-like"/>
</dbReference>
<dbReference type="InterPro" id="IPR021860">
    <property type="entry name" value="Peptidase_S12_Pab87-rel_C"/>
</dbReference>
<dbReference type="Proteomes" id="UP001156666">
    <property type="component" value="Unassembled WGS sequence"/>
</dbReference>
<feature type="domain" description="Peptidase S12 Pab87-related C-terminal" evidence="3">
    <location>
        <begin position="412"/>
        <end position="502"/>
    </location>
</feature>
<dbReference type="Gene3D" id="2.40.128.600">
    <property type="match status" value="1"/>
</dbReference>
<dbReference type="SUPFAM" id="SSF56601">
    <property type="entry name" value="beta-lactamase/transpeptidase-like"/>
    <property type="match status" value="1"/>
</dbReference>
<dbReference type="EMBL" id="BSOH01000037">
    <property type="protein sequence ID" value="GLR19972.1"/>
    <property type="molecule type" value="Genomic_DNA"/>
</dbReference>
<dbReference type="Pfam" id="PF00144">
    <property type="entry name" value="Beta-lactamase"/>
    <property type="match status" value="1"/>
</dbReference>
<evidence type="ECO:0000259" key="3">
    <source>
        <dbReference type="Pfam" id="PF11954"/>
    </source>
</evidence>
<dbReference type="InterPro" id="IPR012338">
    <property type="entry name" value="Beta-lactam/transpept-like"/>
</dbReference>
<dbReference type="AlphaFoldDB" id="A0AA37STJ8"/>
<evidence type="ECO:0000259" key="2">
    <source>
        <dbReference type="Pfam" id="PF00144"/>
    </source>
</evidence>
<comment type="caution">
    <text evidence="4">The sequence shown here is derived from an EMBL/GenBank/DDBJ whole genome shotgun (WGS) entry which is preliminary data.</text>
</comment>
<reference evidence="4" key="2">
    <citation type="submission" date="2023-01" db="EMBL/GenBank/DDBJ databases">
        <title>Draft genome sequence of Portibacter lacus strain NBRC 108769.</title>
        <authorList>
            <person name="Sun Q."/>
            <person name="Mori K."/>
        </authorList>
    </citation>
    <scope>NUCLEOTIDE SEQUENCE</scope>
    <source>
        <strain evidence="4">NBRC 108769</strain>
    </source>
</reference>
<evidence type="ECO:0000313" key="5">
    <source>
        <dbReference type="Proteomes" id="UP001156666"/>
    </source>
</evidence>
<evidence type="ECO:0000256" key="1">
    <source>
        <dbReference type="SAM" id="SignalP"/>
    </source>
</evidence>
<feature type="chain" id="PRO_5041209549" evidence="1">
    <location>
        <begin position="18"/>
        <end position="512"/>
    </location>
</feature>
<evidence type="ECO:0000313" key="4">
    <source>
        <dbReference type="EMBL" id="GLR19972.1"/>
    </source>
</evidence>
<name>A0AA37STJ8_9BACT</name>
<dbReference type="InterPro" id="IPR001466">
    <property type="entry name" value="Beta-lactam-related"/>
</dbReference>
<dbReference type="RefSeq" id="WP_235293496.1">
    <property type="nucleotide sequence ID" value="NZ_BSOH01000037.1"/>
</dbReference>
<dbReference type="Gene3D" id="3.40.710.10">
    <property type="entry name" value="DD-peptidase/beta-lactamase superfamily"/>
    <property type="match status" value="1"/>
</dbReference>
<feature type="signal peptide" evidence="1">
    <location>
        <begin position="1"/>
        <end position="17"/>
    </location>
</feature>
<keyword evidence="4" id="KW-0378">Hydrolase</keyword>
<dbReference type="PANTHER" id="PTHR46825">
    <property type="entry name" value="D-ALANYL-D-ALANINE-CARBOXYPEPTIDASE/ENDOPEPTIDASE AMPH"/>
    <property type="match status" value="1"/>
</dbReference>
<keyword evidence="5" id="KW-1185">Reference proteome</keyword>
<dbReference type="PANTHER" id="PTHR46825:SF15">
    <property type="entry name" value="BETA-LACTAMASE-RELATED DOMAIN-CONTAINING PROTEIN"/>
    <property type="match status" value="1"/>
</dbReference>
<dbReference type="Pfam" id="PF11954">
    <property type="entry name" value="DUF3471"/>
    <property type="match status" value="1"/>
</dbReference>
<organism evidence="4 5">
    <name type="scientific">Portibacter lacus</name>
    <dbReference type="NCBI Taxonomy" id="1099794"/>
    <lineage>
        <taxon>Bacteria</taxon>
        <taxon>Pseudomonadati</taxon>
        <taxon>Bacteroidota</taxon>
        <taxon>Saprospiria</taxon>
        <taxon>Saprospirales</taxon>
        <taxon>Haliscomenobacteraceae</taxon>
        <taxon>Portibacter</taxon>
    </lineage>
</organism>
<reference evidence="4" key="1">
    <citation type="journal article" date="2014" name="Int. J. Syst. Evol. Microbiol.">
        <title>Complete genome sequence of Corynebacterium casei LMG S-19264T (=DSM 44701T), isolated from a smear-ripened cheese.</title>
        <authorList>
            <consortium name="US DOE Joint Genome Institute (JGI-PGF)"/>
            <person name="Walter F."/>
            <person name="Albersmeier A."/>
            <person name="Kalinowski J."/>
            <person name="Ruckert C."/>
        </authorList>
    </citation>
    <scope>NUCLEOTIDE SEQUENCE</scope>
    <source>
        <strain evidence="4">NBRC 108769</strain>
    </source>
</reference>